<keyword evidence="3 4" id="KW-0539">Nucleus</keyword>
<feature type="domain" description="Homeobox" evidence="6">
    <location>
        <begin position="261"/>
        <end position="320"/>
    </location>
</feature>
<keyword evidence="1 4" id="KW-0238">DNA-binding</keyword>
<feature type="region of interest" description="Disordered" evidence="5">
    <location>
        <begin position="334"/>
        <end position="383"/>
    </location>
</feature>
<reference evidence="7 8" key="1">
    <citation type="journal article" date="2011" name="Proc. Natl. Acad. Sci. U.S.A.">
        <title>Evolutionary erosion of yeast sex chromosomes by mating-type switching accidents.</title>
        <authorList>
            <person name="Gordon J.L."/>
            <person name="Armisen D."/>
            <person name="Proux-Wera E."/>
            <person name="Oheigeartaigh S.S."/>
            <person name="Byrne K.P."/>
            <person name="Wolfe K.H."/>
        </authorList>
    </citation>
    <scope>NUCLEOTIDE SEQUENCE [LARGE SCALE GENOMIC DNA]</scope>
    <source>
        <strain evidence="8">ATCC 10597 / BCRC 20456 / CBS 421 / NBRC 0211 / NRRL Y-12639</strain>
    </source>
</reference>
<dbReference type="CDD" id="cd00086">
    <property type="entry name" value="homeodomain"/>
    <property type="match status" value="1"/>
</dbReference>
<dbReference type="Pfam" id="PF05920">
    <property type="entry name" value="Homeobox_KN"/>
    <property type="match status" value="1"/>
</dbReference>
<evidence type="ECO:0000256" key="5">
    <source>
        <dbReference type="SAM" id="MobiDB-lite"/>
    </source>
</evidence>
<gene>
    <name evidence="7" type="primary">NDAI0F02170</name>
    <name evidence="7" type="ordered locus">NDAI_0F02170</name>
</gene>
<evidence type="ECO:0000313" key="7">
    <source>
        <dbReference type="EMBL" id="CCD25535.1"/>
    </source>
</evidence>
<evidence type="ECO:0000256" key="4">
    <source>
        <dbReference type="PROSITE-ProRule" id="PRU00108"/>
    </source>
</evidence>
<evidence type="ECO:0000259" key="6">
    <source>
        <dbReference type="PROSITE" id="PS50071"/>
    </source>
</evidence>
<name>G0WCM4_NAUDC</name>
<dbReference type="Gene3D" id="1.10.10.60">
    <property type="entry name" value="Homeodomain-like"/>
    <property type="match status" value="1"/>
</dbReference>
<dbReference type="InterPro" id="IPR001356">
    <property type="entry name" value="HD"/>
</dbReference>
<sequence>MHSNLYDKEKGQDCKPVGLPPLRSLLTTLDSRNPGVTPVTTLNFNNRKSFTNSTILPIPQASTLSNPINITGNQNNNGIIINNNNLLTFNHPTTTDSVPVAPLTTSMTSVGNSQQQLPFNMSSRTHEFELYRSTAGASSPNNMYDPFPKYHKPEILLKDQYDHNNNKNNMNCAVSKAISTPTINSNPKVTKKKLKNHTSYMTKFPIINHMTHNNNINNDTSTITINNEKNYETSTTPSPKQPSPENKPVNVSSDVVEELTSLQHGRRSNLPKETIRILNSWLLNHLQNPYPTSQEKRDLLIKTGLTKVQLSNWFINVRRRKIFHDYYEMAQNMKSSQDDSETETNNTNNFINQMRPATSNDETAEYDDLDRRFAHTPVTRRKN</sequence>
<feature type="DNA-binding region" description="Homeobox" evidence="4">
    <location>
        <begin position="263"/>
        <end position="321"/>
    </location>
</feature>
<dbReference type="GO" id="GO:0006355">
    <property type="term" value="P:regulation of DNA-templated transcription"/>
    <property type="evidence" value="ECO:0007669"/>
    <property type="project" value="InterPro"/>
</dbReference>
<proteinExistence type="predicted"/>
<keyword evidence="2 4" id="KW-0371">Homeobox</keyword>
<dbReference type="HOGENOM" id="CLU_721783_0_0_1"/>
<dbReference type="GO" id="GO:0005634">
    <property type="term" value="C:nucleus"/>
    <property type="evidence" value="ECO:0007669"/>
    <property type="project" value="UniProtKB-SubCell"/>
</dbReference>
<dbReference type="STRING" id="1071378.G0WCM4"/>
<protein>
    <recommendedName>
        <fullName evidence="6">Homeobox domain-containing protein</fullName>
    </recommendedName>
</protein>
<feature type="region of interest" description="Disordered" evidence="5">
    <location>
        <begin position="230"/>
        <end position="252"/>
    </location>
</feature>
<dbReference type="PROSITE" id="PS50071">
    <property type="entry name" value="HOMEOBOX_2"/>
    <property type="match status" value="1"/>
</dbReference>
<dbReference type="GO" id="GO:0003677">
    <property type="term" value="F:DNA binding"/>
    <property type="evidence" value="ECO:0007669"/>
    <property type="project" value="UniProtKB-UniRule"/>
</dbReference>
<dbReference type="InterPro" id="IPR009057">
    <property type="entry name" value="Homeodomain-like_sf"/>
</dbReference>
<evidence type="ECO:0000256" key="1">
    <source>
        <dbReference type="ARBA" id="ARBA00023125"/>
    </source>
</evidence>
<evidence type="ECO:0000313" key="8">
    <source>
        <dbReference type="Proteomes" id="UP000000689"/>
    </source>
</evidence>
<organism evidence="7 8">
    <name type="scientific">Naumovozyma dairenensis (strain ATCC 10597 / BCRC 20456 / CBS 421 / NBRC 0211 / NRRL Y-12639)</name>
    <name type="common">Saccharomyces dairenensis</name>
    <dbReference type="NCBI Taxonomy" id="1071378"/>
    <lineage>
        <taxon>Eukaryota</taxon>
        <taxon>Fungi</taxon>
        <taxon>Dikarya</taxon>
        <taxon>Ascomycota</taxon>
        <taxon>Saccharomycotina</taxon>
        <taxon>Saccharomycetes</taxon>
        <taxon>Saccharomycetales</taxon>
        <taxon>Saccharomycetaceae</taxon>
        <taxon>Naumovozyma</taxon>
    </lineage>
</organism>
<dbReference type="eggNOG" id="KOG0773">
    <property type="taxonomic scope" value="Eukaryota"/>
</dbReference>
<dbReference type="GeneID" id="11496873"/>
<evidence type="ECO:0000256" key="2">
    <source>
        <dbReference type="ARBA" id="ARBA00023155"/>
    </source>
</evidence>
<dbReference type="OrthoDB" id="10056939at2759"/>
<dbReference type="AlphaFoldDB" id="G0WCM4"/>
<dbReference type="SMART" id="SM00389">
    <property type="entry name" value="HOX"/>
    <property type="match status" value="1"/>
</dbReference>
<keyword evidence="8" id="KW-1185">Reference proteome</keyword>
<comment type="subcellular location">
    <subcellularLocation>
        <location evidence="4">Nucleus</location>
    </subcellularLocation>
</comment>
<dbReference type="KEGG" id="ndi:NDAI_0F02170"/>
<feature type="compositionally biased region" description="Polar residues" evidence="5">
    <location>
        <begin position="350"/>
        <end position="361"/>
    </location>
</feature>
<dbReference type="PANTHER" id="PTHR11850">
    <property type="entry name" value="HOMEOBOX PROTEIN TRANSCRIPTION FACTORS"/>
    <property type="match status" value="1"/>
</dbReference>
<dbReference type="EMBL" id="HE580272">
    <property type="protein sequence ID" value="CCD25535.1"/>
    <property type="molecule type" value="Genomic_DNA"/>
</dbReference>
<accession>G0WCM4</accession>
<dbReference type="SUPFAM" id="SSF46689">
    <property type="entry name" value="Homeodomain-like"/>
    <property type="match status" value="1"/>
</dbReference>
<dbReference type="RefSeq" id="XP_003670778.1">
    <property type="nucleotide sequence ID" value="XM_003670730.1"/>
</dbReference>
<evidence type="ECO:0000256" key="3">
    <source>
        <dbReference type="ARBA" id="ARBA00023242"/>
    </source>
</evidence>
<dbReference type="InterPro" id="IPR050224">
    <property type="entry name" value="TALE_homeobox"/>
</dbReference>
<dbReference type="InterPro" id="IPR008422">
    <property type="entry name" value="KN_HD"/>
</dbReference>
<dbReference type="Proteomes" id="UP000000689">
    <property type="component" value="Chromosome 6"/>
</dbReference>